<evidence type="ECO:0000256" key="3">
    <source>
        <dbReference type="ARBA" id="ARBA00023157"/>
    </source>
</evidence>
<evidence type="ECO:0000256" key="1">
    <source>
        <dbReference type="ARBA" id="ARBA00004613"/>
    </source>
</evidence>
<evidence type="ECO:0000256" key="2">
    <source>
        <dbReference type="ARBA" id="ARBA00022525"/>
    </source>
</evidence>
<comment type="caution">
    <text evidence="4">Lacks conserved residue(s) required for the propagation of feature annotation.</text>
</comment>
<dbReference type="Gene3D" id="3.40.390.10">
    <property type="entry name" value="Collagenase (Catalytic Domain)"/>
    <property type="match status" value="1"/>
</dbReference>
<reference evidence="6 7" key="1">
    <citation type="journal article" date="2022" name="Gigascience">
        <title>A chromosome-level genome assembly and annotation of the desert horned lizard, Phrynosoma platyrhinos, provides insight into chromosomal rearrangements among reptiles.</title>
        <authorList>
            <person name="Koochekian N."/>
            <person name="Ascanio A."/>
            <person name="Farleigh K."/>
            <person name="Card D.C."/>
            <person name="Schield D.R."/>
            <person name="Castoe T.A."/>
            <person name="Jezkova T."/>
        </authorList>
    </citation>
    <scope>NUCLEOTIDE SEQUENCE [LARGE SCALE GENOMIC DNA]</scope>
    <source>
        <strain evidence="6">NK-2021</strain>
    </source>
</reference>
<keyword evidence="2" id="KW-0964">Secreted</keyword>
<feature type="binding site" evidence="4">
    <location>
        <position position="250"/>
    </location>
    <ligand>
        <name>Zn(2+)</name>
        <dbReference type="ChEBI" id="CHEBI:29105"/>
        <note>catalytic</note>
    </ligand>
</feature>
<feature type="binding site" evidence="4">
    <location>
        <position position="244"/>
    </location>
    <ligand>
        <name>Zn(2+)</name>
        <dbReference type="ChEBI" id="CHEBI:29105"/>
        <note>catalytic</note>
    </ligand>
</feature>
<organism evidence="6 7">
    <name type="scientific">Phrynosoma platyrhinos</name>
    <name type="common">Desert horned lizard</name>
    <dbReference type="NCBI Taxonomy" id="52577"/>
    <lineage>
        <taxon>Eukaryota</taxon>
        <taxon>Metazoa</taxon>
        <taxon>Chordata</taxon>
        <taxon>Craniata</taxon>
        <taxon>Vertebrata</taxon>
        <taxon>Euteleostomi</taxon>
        <taxon>Lepidosauria</taxon>
        <taxon>Squamata</taxon>
        <taxon>Bifurcata</taxon>
        <taxon>Unidentata</taxon>
        <taxon>Episquamata</taxon>
        <taxon>Toxicofera</taxon>
        <taxon>Iguania</taxon>
        <taxon>Phrynosomatidae</taxon>
        <taxon>Phrynosomatinae</taxon>
        <taxon>Phrynosoma</taxon>
    </lineage>
</organism>
<name>A0ABQ7T6D4_PHRPL</name>
<comment type="caution">
    <text evidence="6">The sequence shown here is derived from an EMBL/GenBank/DDBJ whole genome shotgun (WGS) entry which is preliminary data.</text>
</comment>
<keyword evidence="7" id="KW-1185">Reference proteome</keyword>
<feature type="domain" description="Peptidase M12B" evidence="5">
    <location>
        <begin position="115"/>
        <end position="289"/>
    </location>
</feature>
<evidence type="ECO:0000259" key="5">
    <source>
        <dbReference type="PROSITE" id="PS50215"/>
    </source>
</evidence>
<evidence type="ECO:0000313" key="7">
    <source>
        <dbReference type="Proteomes" id="UP000826234"/>
    </source>
</evidence>
<accession>A0ABQ7T6D4</accession>
<sequence length="331" mass="37731">MPVYSLDLKGNRQEDHPYIKVDCYYSGYVEDAPDSDVVLSTCTGLWGYIQIEGLKYEIQPVENSPAFQHLIYRKDPQKQEPCRGMVEEQDEPPYNEIQLREAAEARGPTPRPSMDSVFQREGRNTTRVILVILQIFSILHNIYDDIGLHVVLTGIELWTERDYPIISNKPNKTLDTFYNYVSTQLRHQAHFDHAALFTIMNEDKSFGRKWQAHSCLPNSVSVSAVKIFPSLMQSGALAAHQLGHAIGFVHDDLPGPKSRIECHRLSNCSKNKYRTLLARHGKKCFLNLPKDEVFVKICGNGVVEANEECDCGMDEVRACALTQPILIWEYE</sequence>
<dbReference type="EMBL" id="JAIPUX010001232">
    <property type="protein sequence ID" value="KAH0625300.1"/>
    <property type="molecule type" value="Genomic_DNA"/>
</dbReference>
<dbReference type="PANTHER" id="PTHR11905:SF120">
    <property type="entry name" value="DISINTEGRIN AND METALLOPROTEINASE DOMAIN-CONTAINING PROTEIN 1A"/>
    <property type="match status" value="1"/>
</dbReference>
<evidence type="ECO:0000256" key="4">
    <source>
        <dbReference type="PROSITE-ProRule" id="PRU00276"/>
    </source>
</evidence>
<keyword evidence="4" id="KW-0862">Zinc</keyword>
<dbReference type="PANTHER" id="PTHR11905">
    <property type="entry name" value="ADAM A DISINTEGRIN AND METALLOPROTEASE DOMAIN"/>
    <property type="match status" value="1"/>
</dbReference>
<comment type="subcellular location">
    <subcellularLocation>
        <location evidence="1">Secreted</location>
    </subcellularLocation>
</comment>
<evidence type="ECO:0000313" key="6">
    <source>
        <dbReference type="EMBL" id="KAH0625300.1"/>
    </source>
</evidence>
<proteinExistence type="predicted"/>
<dbReference type="InterPro" id="IPR001590">
    <property type="entry name" value="Peptidase_M12B"/>
</dbReference>
<dbReference type="PROSITE" id="PS50215">
    <property type="entry name" value="ADAM_MEPRO"/>
    <property type="match status" value="1"/>
</dbReference>
<dbReference type="Proteomes" id="UP000826234">
    <property type="component" value="Unassembled WGS sequence"/>
</dbReference>
<dbReference type="Pfam" id="PF01421">
    <property type="entry name" value="Reprolysin"/>
    <property type="match status" value="1"/>
</dbReference>
<dbReference type="SUPFAM" id="SSF55486">
    <property type="entry name" value="Metalloproteases ('zincins'), catalytic domain"/>
    <property type="match status" value="1"/>
</dbReference>
<gene>
    <name evidence="6" type="ORF">JD844_033783</name>
</gene>
<feature type="binding site" evidence="4">
    <location>
        <position position="240"/>
    </location>
    <ligand>
        <name>Zn(2+)</name>
        <dbReference type="ChEBI" id="CHEBI:29105"/>
        <note>catalytic</note>
    </ligand>
</feature>
<dbReference type="InterPro" id="IPR024079">
    <property type="entry name" value="MetalloPept_cat_dom_sf"/>
</dbReference>
<keyword evidence="4" id="KW-0479">Metal-binding</keyword>
<keyword evidence="3" id="KW-1015">Disulfide bond</keyword>
<protein>
    <recommendedName>
        <fullName evidence="5">Peptidase M12B domain-containing protein</fullName>
    </recommendedName>
</protein>